<dbReference type="Proteomes" id="UP000250870">
    <property type="component" value="Unassembled WGS sequence"/>
</dbReference>
<feature type="transmembrane region" description="Helical" evidence="1">
    <location>
        <begin position="180"/>
        <end position="202"/>
    </location>
</feature>
<dbReference type="EMBL" id="NSCI01000008">
    <property type="protein sequence ID" value="RAW91536.1"/>
    <property type="molecule type" value="Genomic_DNA"/>
</dbReference>
<feature type="transmembrane region" description="Helical" evidence="1">
    <location>
        <begin position="100"/>
        <end position="117"/>
    </location>
</feature>
<feature type="transmembrane region" description="Helical" evidence="1">
    <location>
        <begin position="7"/>
        <end position="26"/>
    </location>
</feature>
<evidence type="ECO:0000256" key="1">
    <source>
        <dbReference type="SAM" id="Phobius"/>
    </source>
</evidence>
<feature type="transmembrane region" description="Helical" evidence="1">
    <location>
        <begin position="123"/>
        <end position="140"/>
    </location>
</feature>
<sequence>MKINTQLFIFIISSVTFVILSSYFNISMFGNNDSDGFKSQIFYVSKIFNGELDYDPLFFVHLVRLIIIIPFYVNNILGLPNYIESLGFILYLIPFFKKKYLNIVGYLPCLFVFLPLFVSYRTVLGMLSMTYLFILLFCHIKSYSLLFFSALLSNLSSGIVLSWIMVSLGSFFYLKKSYKYLLPLFLIISTGLIGSLINKFYFMFTTNGIKENGNMIERSNIYISIIDGNYFRLFFYISLCLSLLFCIFTSLLINNKNIKGRLLIFFLSGIPAIFFEGLGLISYLICFLIFYKMFFKIDMKSYHTYNLETSNKIN</sequence>
<evidence type="ECO:0000313" key="2">
    <source>
        <dbReference type="EMBL" id="RAW91536.1"/>
    </source>
</evidence>
<feature type="transmembrane region" description="Helical" evidence="1">
    <location>
        <begin position="233"/>
        <end position="253"/>
    </location>
</feature>
<keyword evidence="1" id="KW-0812">Transmembrane</keyword>
<feature type="transmembrane region" description="Helical" evidence="1">
    <location>
        <begin position="265"/>
        <end position="291"/>
    </location>
</feature>
<gene>
    <name evidence="2" type="ORF">CKY01_08215</name>
</gene>
<evidence type="ECO:0000313" key="3">
    <source>
        <dbReference type="Proteomes" id="UP000250870"/>
    </source>
</evidence>
<comment type="caution">
    <text evidence="2">The sequence shown here is derived from an EMBL/GenBank/DDBJ whole genome shotgun (WGS) entry which is preliminary data.</text>
</comment>
<name>A0A329VH29_9GAMM</name>
<feature type="transmembrane region" description="Helical" evidence="1">
    <location>
        <begin position="152"/>
        <end position="174"/>
    </location>
</feature>
<protein>
    <submittedName>
        <fullName evidence="2">Uncharacterized protein</fullName>
    </submittedName>
</protein>
<accession>A0A329VH29</accession>
<reference evidence="2 3" key="1">
    <citation type="journal article" date="2018" name="Int. J. Syst. Evol. Microbiol.">
        <title>Whole-genome-based revisit of Photorhabdus phylogeny: proposal for the elevation of most Photorhabdus subspecies to the species level and description of one novel species Photorhabdus bodei sp. nov., and one novel subspecies Photorhabdus laumondii subsp. clarkei subsp. nov.</title>
        <authorList>
            <person name="Machado R.A.R."/>
            <person name="Wuthrich D."/>
            <person name="Kuhnert P."/>
            <person name="Arce C.C.M."/>
            <person name="Thonen L."/>
            <person name="Ruiz C."/>
            <person name="Zhang X."/>
            <person name="Robert C.A.M."/>
            <person name="Karimi J."/>
            <person name="Kamali S."/>
            <person name="Ma J."/>
            <person name="Bruggmann R."/>
            <person name="Erb M."/>
        </authorList>
    </citation>
    <scope>NUCLEOTIDE SEQUENCE [LARGE SCALE GENOMIC DNA]</scope>
    <source>
        <strain evidence="2 3">BOJ-47</strain>
    </source>
</reference>
<proteinExistence type="predicted"/>
<keyword evidence="1" id="KW-0472">Membrane</keyword>
<keyword evidence="1" id="KW-1133">Transmembrane helix</keyword>
<feature type="transmembrane region" description="Helical" evidence="1">
    <location>
        <begin position="58"/>
        <end position="79"/>
    </location>
</feature>
<dbReference type="AlphaFoldDB" id="A0A329VH29"/>
<organism evidence="2 3">
    <name type="scientific">Photorhabdus laumondii subsp. clarkei</name>
    <dbReference type="NCBI Taxonomy" id="2029685"/>
    <lineage>
        <taxon>Bacteria</taxon>
        <taxon>Pseudomonadati</taxon>
        <taxon>Pseudomonadota</taxon>
        <taxon>Gammaproteobacteria</taxon>
        <taxon>Enterobacterales</taxon>
        <taxon>Morganellaceae</taxon>
        <taxon>Photorhabdus</taxon>
    </lineage>
</organism>